<evidence type="ECO:0000313" key="2">
    <source>
        <dbReference type="Proteomes" id="UP001499951"/>
    </source>
</evidence>
<evidence type="ECO:0000313" key="1">
    <source>
        <dbReference type="EMBL" id="GAA0579911.1"/>
    </source>
</evidence>
<sequence>MLQESGQERKQNATQPEDIEGLKGLIAKLRWAGMDKDAEKLCHELEARAPADCLVPGPLETD</sequence>
<name>A0ABP3Q260_9PROT</name>
<gene>
    <name evidence="1" type="ORF">GCM10008942_30990</name>
</gene>
<organism evidence="1 2">
    <name type="scientific">Rhizomicrobium electricum</name>
    <dbReference type="NCBI Taxonomy" id="480070"/>
    <lineage>
        <taxon>Bacteria</taxon>
        <taxon>Pseudomonadati</taxon>
        <taxon>Pseudomonadota</taxon>
        <taxon>Alphaproteobacteria</taxon>
        <taxon>Micropepsales</taxon>
        <taxon>Micropepsaceae</taxon>
        <taxon>Rhizomicrobium</taxon>
    </lineage>
</organism>
<dbReference type="Proteomes" id="UP001499951">
    <property type="component" value="Unassembled WGS sequence"/>
</dbReference>
<dbReference type="EMBL" id="BAAADD010000008">
    <property type="protein sequence ID" value="GAA0579911.1"/>
    <property type="molecule type" value="Genomic_DNA"/>
</dbReference>
<keyword evidence="2" id="KW-1185">Reference proteome</keyword>
<proteinExistence type="predicted"/>
<reference evidence="2" key="1">
    <citation type="journal article" date="2019" name="Int. J. Syst. Evol. Microbiol.">
        <title>The Global Catalogue of Microorganisms (GCM) 10K type strain sequencing project: providing services to taxonomists for standard genome sequencing and annotation.</title>
        <authorList>
            <consortium name="The Broad Institute Genomics Platform"/>
            <consortium name="The Broad Institute Genome Sequencing Center for Infectious Disease"/>
            <person name="Wu L."/>
            <person name="Ma J."/>
        </authorList>
    </citation>
    <scope>NUCLEOTIDE SEQUENCE [LARGE SCALE GENOMIC DNA]</scope>
    <source>
        <strain evidence="2">JCM 15089</strain>
    </source>
</reference>
<dbReference type="RefSeq" id="WP_166936959.1">
    <property type="nucleotide sequence ID" value="NZ_BAAADD010000008.1"/>
</dbReference>
<protein>
    <submittedName>
        <fullName evidence="1">Uncharacterized protein</fullName>
    </submittedName>
</protein>
<comment type="caution">
    <text evidence="1">The sequence shown here is derived from an EMBL/GenBank/DDBJ whole genome shotgun (WGS) entry which is preliminary data.</text>
</comment>
<accession>A0ABP3Q260</accession>